<sequence length="68" mass="7650">MDEENFNLSMRKFLKMVGVSSQNAIEKAVEKAIAEGRIKGDESFPAKVTLEIEGIKLHIVFDGEIRLQ</sequence>
<keyword evidence="2" id="KW-1185">Reference proteome</keyword>
<dbReference type="eggNOG" id="ENOG503325B">
    <property type="taxonomic scope" value="Bacteria"/>
</dbReference>
<gene>
    <name evidence="1" type="ordered locus">HEAR0908</name>
</gene>
<name>A4G3K5_HERAR</name>
<dbReference type="OrthoDB" id="7363684at2"/>
<evidence type="ECO:0000313" key="2">
    <source>
        <dbReference type="Proteomes" id="UP000006697"/>
    </source>
</evidence>
<protein>
    <submittedName>
        <fullName evidence="1">Uncharacterized protein</fullName>
    </submittedName>
</protein>
<dbReference type="STRING" id="204773.HEAR0908"/>
<dbReference type="EMBL" id="CU207211">
    <property type="protein sequence ID" value="CAL61092.1"/>
    <property type="molecule type" value="Genomic_DNA"/>
</dbReference>
<dbReference type="AlphaFoldDB" id="A4G3K5"/>
<dbReference type="Pfam" id="PF20104">
    <property type="entry name" value="DUF6494"/>
    <property type="match status" value="1"/>
</dbReference>
<dbReference type="KEGG" id="har:HEAR0908"/>
<accession>A4G3K5</accession>
<evidence type="ECO:0000313" key="1">
    <source>
        <dbReference type="EMBL" id="CAL61092.1"/>
    </source>
</evidence>
<reference evidence="1 2" key="1">
    <citation type="journal article" date="2007" name="PLoS Genet.">
        <title>A tale of two oxidation states: bacterial colonization of arsenic-rich environments.</title>
        <authorList>
            <person name="Muller D."/>
            <person name="Medigue C."/>
            <person name="Koechler S."/>
            <person name="Barbe V."/>
            <person name="Barakat M."/>
            <person name="Talla E."/>
            <person name="Bonnefoy V."/>
            <person name="Krin E."/>
            <person name="Arsene-Ploetze F."/>
            <person name="Carapito C."/>
            <person name="Chandler M."/>
            <person name="Cournoyer B."/>
            <person name="Cruveiller S."/>
            <person name="Dossat C."/>
            <person name="Duval S."/>
            <person name="Heymann M."/>
            <person name="Leize E."/>
            <person name="Lieutaud A."/>
            <person name="Lievremont D."/>
            <person name="Makita Y."/>
            <person name="Mangenot S."/>
            <person name="Nitschke W."/>
            <person name="Ortet P."/>
            <person name="Perdrial N."/>
            <person name="Schoepp B."/>
            <person name="Siguier N."/>
            <person name="Simeonova D.D."/>
            <person name="Rouy Z."/>
            <person name="Segurens B."/>
            <person name="Turlin E."/>
            <person name="Vallenet D."/>
            <person name="Van Dorsselaer A."/>
            <person name="Weiss S."/>
            <person name="Weissenbach J."/>
            <person name="Lett M.C."/>
            <person name="Danchin A."/>
            <person name="Bertin P.N."/>
        </authorList>
    </citation>
    <scope>NUCLEOTIDE SEQUENCE [LARGE SCALE GENOMIC DNA]</scope>
    <source>
        <strain evidence="2">ULPAs1</strain>
    </source>
</reference>
<organism evidence="1 2">
    <name type="scientific">Herminiimonas arsenicoxydans</name>
    <dbReference type="NCBI Taxonomy" id="204773"/>
    <lineage>
        <taxon>Bacteria</taxon>
        <taxon>Pseudomonadati</taxon>
        <taxon>Pseudomonadota</taxon>
        <taxon>Betaproteobacteria</taxon>
        <taxon>Burkholderiales</taxon>
        <taxon>Oxalobacteraceae</taxon>
        <taxon>Herminiimonas</taxon>
    </lineage>
</organism>
<dbReference type="HOGENOM" id="CLU_193005_0_0_4"/>
<dbReference type="InterPro" id="IPR045471">
    <property type="entry name" value="DUF6494"/>
</dbReference>
<dbReference type="Proteomes" id="UP000006697">
    <property type="component" value="Chromosome"/>
</dbReference>
<proteinExistence type="predicted"/>